<protein>
    <recommendedName>
        <fullName evidence="3">Fe2OG dioxygenase domain-containing protein</fullName>
    </recommendedName>
</protein>
<dbReference type="PANTHER" id="PTHR47990">
    <property type="entry name" value="2-OXOGLUTARATE (2OG) AND FE(II)-DEPENDENT OXYGENASE SUPERFAMILY PROTEIN-RELATED"/>
    <property type="match status" value="1"/>
</dbReference>
<comment type="similarity">
    <text evidence="1 2">Belongs to the iron/ascorbate-dependent oxidoreductase family.</text>
</comment>
<dbReference type="Gene3D" id="2.60.120.330">
    <property type="entry name" value="B-lactam Antibiotic, Isopenicillin N Synthase, Chain"/>
    <property type="match status" value="1"/>
</dbReference>
<evidence type="ECO:0000256" key="1">
    <source>
        <dbReference type="ARBA" id="ARBA00008056"/>
    </source>
</evidence>
<feature type="domain" description="Fe2OG dioxygenase" evidence="3">
    <location>
        <begin position="155"/>
        <end position="259"/>
    </location>
</feature>
<keyword evidence="2" id="KW-0560">Oxidoreductase</keyword>
<dbReference type="PROSITE" id="PS51471">
    <property type="entry name" value="FE2OG_OXY"/>
    <property type="match status" value="1"/>
</dbReference>
<evidence type="ECO:0000259" key="3">
    <source>
        <dbReference type="PROSITE" id="PS51471"/>
    </source>
</evidence>
<dbReference type="SUPFAM" id="SSF51197">
    <property type="entry name" value="Clavaminate synthase-like"/>
    <property type="match status" value="1"/>
</dbReference>
<sequence length="311" mass="35347">MLSQPNPYDSVETANLFTVKFSNLFDKDSKELDTLLKACERDGFFYLDLQDSCSAKLWRDLERVSAIAKRWFSQPVEDKLKTPTVSLAHGFVNPTAYELLGRWALPSVVEENLELFDQFNASCHFILKLLLDCLSDGLNLRGASRLDTHHRDDARSKSTLYFLHYPPGTQSLNEVGQNMHTDIGTLTLLFAPQWGLQVVSPVTGAWEYVQPREGHAIINVADTLRFLSIKRFRSALHRVLPIGGVQKEDRYAVSYFLRAADDTEFKDSNDEDSDAKSWYLTKYHTYELPHDVQGEQTVLSGGMAQELQATF</sequence>
<dbReference type="EMBL" id="MRDB01000085">
    <property type="protein sequence ID" value="RKL26667.1"/>
    <property type="molecule type" value="Genomic_DNA"/>
</dbReference>
<dbReference type="InterPro" id="IPR044861">
    <property type="entry name" value="IPNS-like_FE2OG_OXY"/>
</dbReference>
<dbReference type="Proteomes" id="UP000283569">
    <property type="component" value="Unassembled WGS sequence"/>
</dbReference>
<name>A0A420SBE2_GIBIN</name>
<dbReference type="AlphaFoldDB" id="A0A420SBE2"/>
<gene>
    <name evidence="4" type="ORF">BFJ72_g13627</name>
</gene>
<proteinExistence type="inferred from homology"/>
<keyword evidence="2" id="KW-0408">Iron</keyword>
<evidence type="ECO:0000313" key="4">
    <source>
        <dbReference type="EMBL" id="RKL26667.1"/>
    </source>
</evidence>
<dbReference type="InterPro" id="IPR027443">
    <property type="entry name" value="IPNS-like_sf"/>
</dbReference>
<comment type="caution">
    <text evidence="4">The sequence shown here is derived from an EMBL/GenBank/DDBJ whole genome shotgun (WGS) entry which is preliminary data.</text>
</comment>
<dbReference type="InterPro" id="IPR050231">
    <property type="entry name" value="Iron_ascorbate_oxido_reductase"/>
</dbReference>
<reference evidence="4 5" key="1">
    <citation type="journal article" date="2018" name="Sci. Rep.">
        <title>Characterisation of pathogen-specific regions and novel effector candidates in Fusarium oxysporum f. sp. cepae.</title>
        <authorList>
            <person name="Armitage A.D."/>
            <person name="Taylor A."/>
            <person name="Sobczyk M.K."/>
            <person name="Baxter L."/>
            <person name="Greenfield B.P."/>
            <person name="Bates H.J."/>
            <person name="Wilson F."/>
            <person name="Jackson A.C."/>
            <person name="Ott S."/>
            <person name="Harrison R.J."/>
            <person name="Clarkson J.P."/>
        </authorList>
    </citation>
    <scope>NUCLEOTIDE SEQUENCE [LARGE SCALE GENOMIC DNA]</scope>
    <source>
        <strain evidence="4 5">Fp_A8</strain>
    </source>
</reference>
<evidence type="ECO:0000313" key="5">
    <source>
        <dbReference type="Proteomes" id="UP000283569"/>
    </source>
</evidence>
<dbReference type="Pfam" id="PF03171">
    <property type="entry name" value="2OG-FeII_Oxy"/>
    <property type="match status" value="1"/>
</dbReference>
<accession>A0A420SBE2</accession>
<evidence type="ECO:0000256" key="2">
    <source>
        <dbReference type="RuleBase" id="RU003682"/>
    </source>
</evidence>
<keyword evidence="2" id="KW-0479">Metal-binding</keyword>
<dbReference type="GO" id="GO:0016491">
    <property type="term" value="F:oxidoreductase activity"/>
    <property type="evidence" value="ECO:0007669"/>
    <property type="project" value="UniProtKB-KW"/>
</dbReference>
<dbReference type="InterPro" id="IPR005123">
    <property type="entry name" value="Oxoglu/Fe-dep_dioxygenase_dom"/>
</dbReference>
<organism evidence="4 5">
    <name type="scientific">Gibberella intermedia</name>
    <name type="common">Bulb rot disease fungus</name>
    <name type="synonym">Fusarium proliferatum</name>
    <dbReference type="NCBI Taxonomy" id="948311"/>
    <lineage>
        <taxon>Eukaryota</taxon>
        <taxon>Fungi</taxon>
        <taxon>Dikarya</taxon>
        <taxon>Ascomycota</taxon>
        <taxon>Pezizomycotina</taxon>
        <taxon>Sordariomycetes</taxon>
        <taxon>Hypocreomycetidae</taxon>
        <taxon>Hypocreales</taxon>
        <taxon>Nectriaceae</taxon>
        <taxon>Fusarium</taxon>
        <taxon>Fusarium fujikuroi species complex</taxon>
    </lineage>
</organism>
<dbReference type="GO" id="GO:0046872">
    <property type="term" value="F:metal ion binding"/>
    <property type="evidence" value="ECO:0007669"/>
    <property type="project" value="UniProtKB-KW"/>
</dbReference>